<feature type="domain" description="DUF1989" evidence="4">
    <location>
        <begin position="175"/>
        <end position="343"/>
    </location>
</feature>
<evidence type="ECO:0000259" key="4">
    <source>
        <dbReference type="Pfam" id="PF09347"/>
    </source>
</evidence>
<dbReference type="Pfam" id="PF09347">
    <property type="entry name" value="DUF1989"/>
    <property type="match status" value="1"/>
</dbReference>
<feature type="compositionally biased region" description="Basic and acidic residues" evidence="1">
    <location>
        <begin position="759"/>
        <end position="779"/>
    </location>
</feature>
<organism evidence="5 6">
    <name type="scientific">Rhizobium quercicola</name>
    <dbReference type="NCBI Taxonomy" id="2901226"/>
    <lineage>
        <taxon>Bacteria</taxon>
        <taxon>Pseudomonadati</taxon>
        <taxon>Pseudomonadota</taxon>
        <taxon>Alphaproteobacteria</taxon>
        <taxon>Hyphomicrobiales</taxon>
        <taxon>Rhizobiaceae</taxon>
        <taxon>Rhizobium/Agrobacterium group</taxon>
        <taxon>Rhizobium</taxon>
    </lineage>
</organism>
<evidence type="ECO:0000256" key="1">
    <source>
        <dbReference type="SAM" id="MobiDB-lite"/>
    </source>
</evidence>
<reference evidence="5" key="1">
    <citation type="submission" date="2021-12" db="EMBL/GenBank/DDBJ databases">
        <authorList>
            <person name="Li Y."/>
        </authorList>
    </citation>
    <scope>NUCLEOTIDE SEQUENCE</scope>
    <source>
        <strain evidence="5">DKSPLA3</strain>
    </source>
</reference>
<accession>A0A9X1T2S6</accession>
<protein>
    <submittedName>
        <fullName evidence="5">Aminomethyltransferase family protein</fullName>
    </submittedName>
</protein>
<dbReference type="SUPFAM" id="SSF103025">
    <property type="entry name" value="Folate-binding domain"/>
    <property type="match status" value="1"/>
</dbReference>
<dbReference type="InterPro" id="IPR028896">
    <property type="entry name" value="GcvT/YgfZ/DmdA"/>
</dbReference>
<dbReference type="Gene3D" id="3.30.1360.120">
    <property type="entry name" value="Probable tRNA modification gtpase trme, domain 1"/>
    <property type="match status" value="1"/>
</dbReference>
<dbReference type="Proteomes" id="UP001139089">
    <property type="component" value="Unassembled WGS sequence"/>
</dbReference>
<feature type="region of interest" description="Disordered" evidence="1">
    <location>
        <begin position="758"/>
        <end position="800"/>
    </location>
</feature>
<gene>
    <name evidence="5" type="ORF">LRX75_20220</name>
</gene>
<evidence type="ECO:0000313" key="5">
    <source>
        <dbReference type="EMBL" id="MCD7111369.1"/>
    </source>
</evidence>
<evidence type="ECO:0000259" key="2">
    <source>
        <dbReference type="Pfam" id="PF01571"/>
    </source>
</evidence>
<evidence type="ECO:0000313" key="6">
    <source>
        <dbReference type="Proteomes" id="UP001139089"/>
    </source>
</evidence>
<dbReference type="Pfam" id="PF01571">
    <property type="entry name" value="GCV_T"/>
    <property type="match status" value="1"/>
</dbReference>
<sequence>MTRIWTSDMAQTGTPVPALRPTSAILRGGEARLLALRPGDRVTLRNLEGAQPVEIHGFGPPGSLQGLAATLSPGPALSPSPSAYRIPPAVAQILDMPRQDPPISATLFDAETPAGAAVTLEARADLFCLVAAPGRPMAPDAQDTPTDILVEILPIVERAGEIPPPLAPRVVAEVRIAAATASAFRVKAGQYIQIIDVDGRQCSDFLAFDAGDLAQGAEFGIDPTTTRTLMGSSFSGPGLHSKYFDARMRPLVEVVQDTVGRHDTFLLACTAKYYEDMGYPGHSNCTENFNRVLAPFGIAERKGWPAINFFYNTFVDAQDRISMDEPWSRPGDYVLLRALTDLVCAASSCADDIDPANGWVPTDIHVRVYDADSPFEKGSAHRMTPDAEPRMSRETGFHPRTSALTRTFEDYRGFWLASCYTDAGPIAEYWACRERAVIIDLSALRKFEITGPDAEDLLQRAVPRNVKKLAVGQIVYTPLTYETGGMIDDGTIFRLGPHNFRFVCGDDFSGAWLRDLADKHGLKAFVRNSSDQLHNIAVQGPRARNILATVMVTPPHQPTLAELKWFRFAIGRIADRPVLVSRTGYTGELGYEVWCHPQDAVIVWDAVMAAGAPEGLTPMGLAALDMVRIEAGLVFAGYDFSDQTDPFEAGIGFTIPKDKPDAYVGDAAIARRRDHPHRRMVGLDIAGNEPIGHGDGVHVGRAQVGVVTSAVKSPILGRSIALARLDIAFAEIGTKVEIGKLDGHQKRIPATIVPFPHFDPQKTRVRTEAPADAPKKGVAPDESPASTVIDDPRGAANRGV</sequence>
<comment type="caution">
    <text evidence="5">The sequence shown here is derived from an EMBL/GenBank/DDBJ whole genome shotgun (WGS) entry which is preliminary data.</text>
</comment>
<dbReference type="AlphaFoldDB" id="A0A9X1T2S6"/>
<dbReference type="Pfam" id="PF08669">
    <property type="entry name" value="GCV_T_C"/>
    <property type="match status" value="1"/>
</dbReference>
<dbReference type="PANTHER" id="PTHR43757">
    <property type="entry name" value="AMINOMETHYLTRANSFERASE"/>
    <property type="match status" value="1"/>
</dbReference>
<evidence type="ECO:0000259" key="3">
    <source>
        <dbReference type="Pfam" id="PF08669"/>
    </source>
</evidence>
<dbReference type="InterPro" id="IPR027266">
    <property type="entry name" value="TrmE/GcvT-like"/>
</dbReference>
<dbReference type="SUPFAM" id="SSF101790">
    <property type="entry name" value="Aminomethyltransferase beta-barrel domain"/>
    <property type="match status" value="1"/>
</dbReference>
<name>A0A9X1T2S6_9HYPH</name>
<dbReference type="InterPro" id="IPR013977">
    <property type="entry name" value="GcvT_C"/>
</dbReference>
<dbReference type="EMBL" id="JAJOZR010000015">
    <property type="protein sequence ID" value="MCD7111369.1"/>
    <property type="molecule type" value="Genomic_DNA"/>
</dbReference>
<dbReference type="InterPro" id="IPR018959">
    <property type="entry name" value="DUF1989"/>
</dbReference>
<dbReference type="InterPro" id="IPR029043">
    <property type="entry name" value="GcvT/YgfZ_C"/>
</dbReference>
<dbReference type="PANTHER" id="PTHR43757:SF2">
    <property type="entry name" value="AMINOMETHYLTRANSFERASE, MITOCHONDRIAL"/>
    <property type="match status" value="1"/>
</dbReference>
<proteinExistence type="predicted"/>
<keyword evidence="6" id="KW-1185">Reference proteome</keyword>
<feature type="domain" description="GCVT N-terminal" evidence="2">
    <location>
        <begin position="398"/>
        <end position="659"/>
    </location>
</feature>
<feature type="domain" description="Aminomethyltransferase C-terminal" evidence="3">
    <location>
        <begin position="678"/>
        <end position="759"/>
    </location>
</feature>
<dbReference type="RefSeq" id="WP_231816451.1">
    <property type="nucleotide sequence ID" value="NZ_JAJOZR010000015.1"/>
</dbReference>
<dbReference type="InterPro" id="IPR006222">
    <property type="entry name" value="GCVT_N"/>
</dbReference>